<reference evidence="2" key="1">
    <citation type="submission" date="2020-10" db="EMBL/GenBank/DDBJ databases">
        <authorList>
            <person name="Gilroy R."/>
        </authorList>
    </citation>
    <scope>NUCLEOTIDE SEQUENCE</scope>
    <source>
        <strain evidence="2">ChiGjej1B1-24693</strain>
    </source>
</reference>
<feature type="domain" description="Gfo/Idh/MocA-like oxidoreductase N-terminal" evidence="1">
    <location>
        <begin position="28"/>
        <end position="118"/>
    </location>
</feature>
<dbReference type="AlphaFoldDB" id="A0A9D1GWU6"/>
<proteinExistence type="predicted"/>
<dbReference type="Proteomes" id="UP000886842">
    <property type="component" value="Unassembled WGS sequence"/>
</dbReference>
<name>A0A9D1GWU6_9ACTN</name>
<dbReference type="SUPFAM" id="SSF51735">
    <property type="entry name" value="NAD(P)-binding Rossmann-fold domains"/>
    <property type="match status" value="1"/>
</dbReference>
<dbReference type="PANTHER" id="PTHR43708:SF8">
    <property type="entry name" value="OXIDOREDUCTASE"/>
    <property type="match status" value="1"/>
</dbReference>
<dbReference type="Gene3D" id="3.40.50.720">
    <property type="entry name" value="NAD(P)-binding Rossmann-like Domain"/>
    <property type="match status" value="1"/>
</dbReference>
<comment type="caution">
    <text evidence="2">The sequence shown here is derived from an EMBL/GenBank/DDBJ whole genome shotgun (WGS) entry which is preliminary data.</text>
</comment>
<accession>A0A9D1GWU6</accession>
<evidence type="ECO:0000313" key="3">
    <source>
        <dbReference type="Proteomes" id="UP000886842"/>
    </source>
</evidence>
<reference evidence="2" key="2">
    <citation type="journal article" date="2021" name="PeerJ">
        <title>Extensive microbial diversity within the chicken gut microbiome revealed by metagenomics and culture.</title>
        <authorList>
            <person name="Gilroy R."/>
            <person name="Ravi A."/>
            <person name="Getino M."/>
            <person name="Pursley I."/>
            <person name="Horton D.L."/>
            <person name="Alikhan N.F."/>
            <person name="Baker D."/>
            <person name="Gharbi K."/>
            <person name="Hall N."/>
            <person name="Watson M."/>
            <person name="Adriaenssens E.M."/>
            <person name="Foster-Nyarko E."/>
            <person name="Jarju S."/>
            <person name="Secka A."/>
            <person name="Antonio M."/>
            <person name="Oren A."/>
            <person name="Chaudhuri R.R."/>
            <person name="La Ragione R."/>
            <person name="Hildebrand F."/>
            <person name="Pallen M.J."/>
        </authorList>
    </citation>
    <scope>NUCLEOTIDE SEQUENCE</scope>
    <source>
        <strain evidence="2">ChiGjej1B1-24693</strain>
    </source>
</reference>
<dbReference type="PANTHER" id="PTHR43708">
    <property type="entry name" value="CONSERVED EXPRESSED OXIDOREDUCTASE (EUROFUNG)"/>
    <property type="match status" value="1"/>
</dbReference>
<organism evidence="2 3">
    <name type="scientific">Candidatus Avipropionibacterium avicola</name>
    <dbReference type="NCBI Taxonomy" id="2840701"/>
    <lineage>
        <taxon>Bacteria</taxon>
        <taxon>Bacillati</taxon>
        <taxon>Actinomycetota</taxon>
        <taxon>Actinomycetes</taxon>
        <taxon>Propionibacteriales</taxon>
        <taxon>Propionibacteriaceae</taxon>
        <taxon>Propionibacteriaceae incertae sedis</taxon>
        <taxon>Candidatus Avipropionibacterium</taxon>
    </lineage>
</organism>
<dbReference type="Pfam" id="PF01408">
    <property type="entry name" value="GFO_IDH_MocA"/>
    <property type="match status" value="1"/>
</dbReference>
<dbReference type="EMBL" id="DVLP01000142">
    <property type="protein sequence ID" value="HIT74849.1"/>
    <property type="molecule type" value="Genomic_DNA"/>
</dbReference>
<dbReference type="InterPro" id="IPR000683">
    <property type="entry name" value="Gfo/Idh/MocA-like_OxRdtase_N"/>
</dbReference>
<sequence length="287" mass="31098">MRIAFVDHHLANYHADVFHRLLNTTFADRDVELVAAYESDPTPGTDWCAEHDVPRAGSVAEAVEAADGIIVLAPDNLDTHLATAQQVLPAGKRVVFDKLLALDVSQAWEIVDLAKSYRSPIFSGSGLRYAAEVEEILDGVDPSQVEDAFARGYGVWDHYGIHTVSLAVRLGGHDISRVAEHGVADSRLLVLDHGERRTLVDCRTGDNAATELGWTGGVKVDGQWRTVAVTDANAFYTNLFGHYLDFLAGGEPESSPEELARLVAVLAGSRDSLDTGGQWVSVERPTP</sequence>
<dbReference type="InterPro" id="IPR051317">
    <property type="entry name" value="Gfo/Idh/MocA_oxidoreduct"/>
</dbReference>
<evidence type="ECO:0000259" key="1">
    <source>
        <dbReference type="Pfam" id="PF01408"/>
    </source>
</evidence>
<evidence type="ECO:0000313" key="2">
    <source>
        <dbReference type="EMBL" id="HIT74849.1"/>
    </source>
</evidence>
<dbReference type="InterPro" id="IPR036291">
    <property type="entry name" value="NAD(P)-bd_dom_sf"/>
</dbReference>
<dbReference type="GO" id="GO:0000166">
    <property type="term" value="F:nucleotide binding"/>
    <property type="evidence" value="ECO:0007669"/>
    <property type="project" value="InterPro"/>
</dbReference>
<protein>
    <submittedName>
        <fullName evidence="2">Gfo/Idh/MocA family oxidoreductase</fullName>
    </submittedName>
</protein>
<gene>
    <name evidence="2" type="ORF">IAA98_04620</name>
</gene>